<evidence type="ECO:0000256" key="16">
    <source>
        <dbReference type="PIRSR" id="PIRSR006337-2"/>
    </source>
</evidence>
<feature type="active site" description="Nucleophile" evidence="15">
    <location>
        <position position="276"/>
    </location>
</feature>
<dbReference type="RefSeq" id="WP_082351033.1">
    <property type="nucleotide sequence ID" value="NZ_CP010802.1"/>
</dbReference>
<evidence type="ECO:0000256" key="5">
    <source>
        <dbReference type="ARBA" id="ARBA00015938"/>
    </source>
</evidence>
<dbReference type="Pfam" id="PF00128">
    <property type="entry name" value="Alpha-amylase"/>
    <property type="match status" value="1"/>
</dbReference>
<dbReference type="Gene3D" id="2.60.40.10">
    <property type="entry name" value="Immunoglobulins"/>
    <property type="match status" value="1"/>
</dbReference>
<dbReference type="SUPFAM" id="SSF51445">
    <property type="entry name" value="(Trans)glycosidases"/>
    <property type="match status" value="1"/>
</dbReference>
<dbReference type="OrthoDB" id="9760647at2"/>
<reference evidence="20 21" key="1">
    <citation type="submission" date="2015-07" db="EMBL/GenBank/DDBJ databases">
        <title>Isolation and Genomic Characterization of a Novel Halophilic Metal-Reducing Deltaproteobacterium from the Deep Subsurface.</title>
        <authorList>
            <person name="Badalamenti J.P."/>
            <person name="Summers Z.M."/>
            <person name="Gralnick J.A."/>
            <person name="Bond D.R."/>
        </authorList>
    </citation>
    <scope>NUCLEOTIDE SEQUENCE [LARGE SCALE GENOMIC DNA]</scope>
    <source>
        <strain evidence="20 21">WTL</strain>
    </source>
</reference>
<dbReference type="CDD" id="cd11325">
    <property type="entry name" value="AmyAc_GTHase"/>
    <property type="match status" value="1"/>
</dbReference>
<evidence type="ECO:0000256" key="2">
    <source>
        <dbReference type="ARBA" id="ARBA00005199"/>
    </source>
</evidence>
<evidence type="ECO:0000259" key="19">
    <source>
        <dbReference type="SMART" id="SM00642"/>
    </source>
</evidence>
<dbReference type="STRING" id="1603606.DSOUD_0555"/>
<proteinExistence type="inferred from homology"/>
<feature type="binding site" evidence="16">
    <location>
        <begin position="406"/>
        <end position="411"/>
    </location>
    <ligand>
        <name>substrate</name>
    </ligand>
</feature>
<evidence type="ECO:0000256" key="10">
    <source>
        <dbReference type="ARBA" id="ARBA00032057"/>
    </source>
</evidence>
<dbReference type="UniPathway" id="UPA00299"/>
<keyword evidence="7 14" id="KW-0378">Hydrolase</keyword>
<evidence type="ECO:0000256" key="6">
    <source>
        <dbReference type="ARBA" id="ARBA00022490"/>
    </source>
</evidence>
<evidence type="ECO:0000256" key="3">
    <source>
        <dbReference type="ARBA" id="ARBA00008061"/>
    </source>
</evidence>
<dbReference type="GO" id="GO:0005992">
    <property type="term" value="P:trehalose biosynthetic process"/>
    <property type="evidence" value="ECO:0007669"/>
    <property type="project" value="UniProtKB-UniRule"/>
</dbReference>
<keyword evidence="6" id="KW-0963">Cytoplasm</keyword>
<name>A0A0M5IQQ7_9BACT</name>
<dbReference type="Pfam" id="PF02922">
    <property type="entry name" value="CBM_48"/>
    <property type="match status" value="1"/>
</dbReference>
<dbReference type="KEGG" id="des:DSOUD_0555"/>
<dbReference type="GO" id="GO:0033942">
    <property type="term" value="F:4-alpha-D-(1-&gt;4)-alpha-D-glucanotrehalose trehalohydrolase activity"/>
    <property type="evidence" value="ECO:0007669"/>
    <property type="project" value="UniProtKB-EC"/>
</dbReference>
<feature type="binding site" evidence="16">
    <location>
        <begin position="338"/>
        <end position="342"/>
    </location>
    <ligand>
        <name>substrate</name>
    </ligand>
</feature>
<evidence type="ECO:0000256" key="15">
    <source>
        <dbReference type="PIRSR" id="PIRSR006337-1"/>
    </source>
</evidence>
<dbReference type="SUPFAM" id="SSF81296">
    <property type="entry name" value="E set domains"/>
    <property type="match status" value="1"/>
</dbReference>
<comment type="catalytic activity">
    <reaction evidence="12 14">
        <text>hydrolysis of (1-&gt;4)-alpha-D-glucosidic linkage in 4-alpha-D-[(1-&gt;4)-alpha-D-glucanosyl]n trehalose to yield trehalose and (1-&gt;4)-alpha-D-glucan.</text>
        <dbReference type="EC" id="3.2.1.141"/>
    </reaction>
</comment>
<dbReference type="InterPro" id="IPR013783">
    <property type="entry name" value="Ig-like_fold"/>
</dbReference>
<dbReference type="InterPro" id="IPR017853">
    <property type="entry name" value="GH"/>
</dbReference>
<keyword evidence="8" id="KW-0119">Carbohydrate metabolism</keyword>
<evidence type="ECO:0000256" key="7">
    <source>
        <dbReference type="ARBA" id="ARBA00022801"/>
    </source>
</evidence>
<evidence type="ECO:0000256" key="14">
    <source>
        <dbReference type="PIRNR" id="PIRNR006337"/>
    </source>
</evidence>
<evidence type="ECO:0000256" key="18">
    <source>
        <dbReference type="SAM" id="MobiDB-lite"/>
    </source>
</evidence>
<evidence type="ECO:0000256" key="11">
    <source>
        <dbReference type="ARBA" id="ARBA00033284"/>
    </source>
</evidence>
<evidence type="ECO:0000256" key="17">
    <source>
        <dbReference type="PIRSR" id="PIRSR006337-3"/>
    </source>
</evidence>
<dbReference type="GO" id="GO:0005737">
    <property type="term" value="C:cytoplasm"/>
    <property type="evidence" value="ECO:0007669"/>
    <property type="project" value="UniProtKB-SubCell"/>
</dbReference>
<dbReference type="PATRIC" id="fig|1603606.3.peg.604"/>
<feature type="domain" description="Glycosyl hydrolase family 13 catalytic" evidence="19">
    <location>
        <begin position="75"/>
        <end position="474"/>
    </location>
</feature>
<organism evidence="20 21">
    <name type="scientific">Desulfuromonas soudanensis</name>
    <dbReference type="NCBI Taxonomy" id="1603606"/>
    <lineage>
        <taxon>Bacteria</taxon>
        <taxon>Pseudomonadati</taxon>
        <taxon>Thermodesulfobacteriota</taxon>
        <taxon>Desulfuromonadia</taxon>
        <taxon>Desulfuromonadales</taxon>
        <taxon>Desulfuromonadaceae</taxon>
        <taxon>Desulfuromonas</taxon>
    </lineage>
</organism>
<dbReference type="EC" id="3.2.1.141" evidence="4 13"/>
<feature type="binding site" evidence="16">
    <location>
        <begin position="274"/>
        <end position="279"/>
    </location>
    <ligand>
        <name>substrate</name>
    </ligand>
</feature>
<evidence type="ECO:0000256" key="8">
    <source>
        <dbReference type="ARBA" id="ARBA00023277"/>
    </source>
</evidence>
<dbReference type="Proteomes" id="UP000057158">
    <property type="component" value="Chromosome"/>
</dbReference>
<dbReference type="AlphaFoldDB" id="A0A0M5IQQ7"/>
<accession>A0A0M5IQQ7</accession>
<gene>
    <name evidence="20" type="primary">treZ</name>
    <name evidence="20" type="ORF">DSOUD_0555</name>
</gene>
<evidence type="ECO:0000256" key="4">
    <source>
        <dbReference type="ARBA" id="ARBA00012268"/>
    </source>
</evidence>
<comment type="similarity">
    <text evidence="3 14">Belongs to the glycosyl hydrolase 13 family.</text>
</comment>
<dbReference type="InterPro" id="IPR012768">
    <property type="entry name" value="Trehalose_TreZ"/>
</dbReference>
<dbReference type="InterPro" id="IPR006047">
    <property type="entry name" value="GH13_cat_dom"/>
</dbReference>
<feature type="region of interest" description="Disordered" evidence="18">
    <location>
        <begin position="83"/>
        <end position="111"/>
    </location>
</feature>
<dbReference type="PIRSF" id="PIRSF006337">
    <property type="entry name" value="Trehalose_TreZ"/>
    <property type="match status" value="1"/>
</dbReference>
<evidence type="ECO:0000313" key="21">
    <source>
        <dbReference type="Proteomes" id="UP000057158"/>
    </source>
</evidence>
<dbReference type="SMART" id="SM00642">
    <property type="entry name" value="Aamy"/>
    <property type="match status" value="1"/>
</dbReference>
<comment type="subcellular location">
    <subcellularLocation>
        <location evidence="1 15">Cytoplasm</location>
    </subcellularLocation>
</comment>
<keyword evidence="21" id="KW-1185">Reference proteome</keyword>
<dbReference type="PANTHER" id="PTHR43651">
    <property type="entry name" value="1,4-ALPHA-GLUCAN-BRANCHING ENZYME"/>
    <property type="match status" value="1"/>
</dbReference>
<dbReference type="InterPro" id="IPR044901">
    <property type="entry name" value="Trehalose_TreZ_E-set_sf"/>
</dbReference>
<feature type="active site" description="Proton donor" evidence="15">
    <location>
        <position position="313"/>
    </location>
</feature>
<dbReference type="Gene3D" id="1.10.10.760">
    <property type="entry name" value="E-set domains of sugar-utilizing enzymes"/>
    <property type="match status" value="1"/>
</dbReference>
<dbReference type="CDD" id="cd02853">
    <property type="entry name" value="E_set_MTHase_like_N"/>
    <property type="match status" value="1"/>
</dbReference>
<evidence type="ECO:0000313" key="20">
    <source>
        <dbReference type="EMBL" id="ALC15344.1"/>
    </source>
</evidence>
<protein>
    <recommendedName>
        <fullName evidence="5 13">Malto-oligosyltrehalose trehalohydrolase</fullName>
        <shortName evidence="14">MTHase</shortName>
        <ecNumber evidence="4 13">3.2.1.141</ecNumber>
    </recommendedName>
    <alternativeName>
        <fullName evidence="11 14">4-alpha-D-((1-&gt;4)-alpha-D-glucano)trehalose trehalohydrolase</fullName>
    </alternativeName>
    <alternativeName>
        <fullName evidence="10 14">Maltooligosyl trehalose trehalohydrolase</fullName>
    </alternativeName>
</protein>
<sequence>MTAADIPSAGGIPPWQLDLGATCLDNGRTRFRVWAPKADSLSVVLFSAETSRTLPLKRDEEGYFSGTAGETAPGDLYLYRFEDGTERPDPASRSQPRGVHGPSRIVDPSSHPWEDGEWEGLPLEDYLLYELHVGTFTMEGTFAAVIPRLDDLLELGVTAIELMPVAQFPGERNWGYDGAFPFAPQNSYGGPEGLKKLVDACHRKGLAVVLDVVYNHLGPEGNYLGSFGPYFTDRYRTPWGEAINFDGPDSDEVRRFFIGNALYWVTEYHVDALRLDAIHGIFDFSARHILQELAEAVHREGERLGRRVQVIAESSLNDVRTITPVHRGGHGLDAQWNDDFHHALHTLLTGEKDGYYRDFGDFSQLGKAFAEGFVYSGEYSPFRRRRHGSPSANLPPSRFVVFSQNHDQVGNRMRGERLSSQVSPEKLKLAAAAVLLSPFLPLLFMGEEYAERAPFPYFIHHGDAGLIEAVRQGRKEEFAAFAWQGEIPDPQAKATFLAAKVNPGQRREGMHRTLFEFYRQLIRLRKERPSLKTLRREGLEVIEFPTAKVLALHRHEGLDETLILFHFGEGEQTVSIATGNGPWSKLLDSADEEWGGSFPLAAAELAAEAEGTKVSLGPWSFVLYGRE</sequence>
<dbReference type="InterPro" id="IPR004193">
    <property type="entry name" value="Glyco_hydro_13_N"/>
</dbReference>
<dbReference type="EMBL" id="CP010802">
    <property type="protein sequence ID" value="ALC15344.1"/>
    <property type="molecule type" value="Genomic_DNA"/>
</dbReference>
<dbReference type="InterPro" id="IPR014756">
    <property type="entry name" value="Ig_E-set"/>
</dbReference>
<keyword evidence="9 14" id="KW-0326">Glycosidase</keyword>
<evidence type="ECO:0000256" key="9">
    <source>
        <dbReference type="ARBA" id="ARBA00023295"/>
    </source>
</evidence>
<evidence type="ECO:0000256" key="13">
    <source>
        <dbReference type="NCBIfam" id="TIGR02402"/>
    </source>
</evidence>
<evidence type="ECO:0000256" key="1">
    <source>
        <dbReference type="ARBA" id="ARBA00004496"/>
    </source>
</evidence>
<comment type="pathway">
    <text evidence="2 14">Glycan biosynthesis; trehalose biosynthesis.</text>
</comment>
<dbReference type="PANTHER" id="PTHR43651:SF11">
    <property type="entry name" value="MALTO-OLIGOSYLTREHALOSE TREHALOHYDROLASE"/>
    <property type="match status" value="1"/>
</dbReference>
<dbReference type="NCBIfam" id="TIGR02402">
    <property type="entry name" value="trehalose_TreZ"/>
    <property type="match status" value="1"/>
</dbReference>
<evidence type="ECO:0000256" key="12">
    <source>
        <dbReference type="ARBA" id="ARBA00034013"/>
    </source>
</evidence>
<feature type="site" description="Transition state stabilizer" evidence="17">
    <location>
        <position position="407"/>
    </location>
</feature>
<dbReference type="Gene3D" id="3.20.20.80">
    <property type="entry name" value="Glycosidases"/>
    <property type="match status" value="1"/>
</dbReference>